<evidence type="ECO:0000256" key="1">
    <source>
        <dbReference type="SAM" id="Phobius"/>
    </source>
</evidence>
<dbReference type="Pfam" id="PF20152">
    <property type="entry name" value="DUF6534"/>
    <property type="match status" value="1"/>
</dbReference>
<evidence type="ECO:0000313" key="3">
    <source>
        <dbReference type="EMBL" id="KAF9460670.1"/>
    </source>
</evidence>
<name>A0A9P5Y3T2_9AGAR</name>
<feature type="transmembrane region" description="Helical" evidence="1">
    <location>
        <begin position="192"/>
        <end position="214"/>
    </location>
</feature>
<organism evidence="3 4">
    <name type="scientific">Collybia nuda</name>
    <dbReference type="NCBI Taxonomy" id="64659"/>
    <lineage>
        <taxon>Eukaryota</taxon>
        <taxon>Fungi</taxon>
        <taxon>Dikarya</taxon>
        <taxon>Basidiomycota</taxon>
        <taxon>Agaricomycotina</taxon>
        <taxon>Agaricomycetes</taxon>
        <taxon>Agaricomycetidae</taxon>
        <taxon>Agaricales</taxon>
        <taxon>Tricholomatineae</taxon>
        <taxon>Clitocybaceae</taxon>
        <taxon>Collybia</taxon>
    </lineage>
</organism>
<proteinExistence type="predicted"/>
<keyword evidence="1" id="KW-1133">Transmembrane helix</keyword>
<keyword evidence="4" id="KW-1185">Reference proteome</keyword>
<feature type="transmembrane region" description="Helical" evidence="1">
    <location>
        <begin position="145"/>
        <end position="171"/>
    </location>
</feature>
<accession>A0A9P5Y3T2</accession>
<keyword evidence="1" id="KW-0472">Membrane</keyword>
<feature type="transmembrane region" description="Helical" evidence="1">
    <location>
        <begin position="72"/>
        <end position="93"/>
    </location>
</feature>
<feature type="transmembrane region" description="Helical" evidence="1">
    <location>
        <begin position="220"/>
        <end position="241"/>
    </location>
</feature>
<gene>
    <name evidence="3" type="ORF">BDZ94DRAFT_1169258</name>
</gene>
<comment type="caution">
    <text evidence="3">The sequence shown here is derived from an EMBL/GenBank/DDBJ whole genome shotgun (WGS) entry which is preliminary data.</text>
</comment>
<dbReference type="OrthoDB" id="2536347at2759"/>
<evidence type="ECO:0000259" key="2">
    <source>
        <dbReference type="Pfam" id="PF20152"/>
    </source>
</evidence>
<keyword evidence="1" id="KW-0812">Transmembrane</keyword>
<dbReference type="PANTHER" id="PTHR40465">
    <property type="entry name" value="CHROMOSOME 1, WHOLE GENOME SHOTGUN SEQUENCE"/>
    <property type="match status" value="1"/>
</dbReference>
<reference evidence="3" key="1">
    <citation type="submission" date="2020-11" db="EMBL/GenBank/DDBJ databases">
        <authorList>
            <consortium name="DOE Joint Genome Institute"/>
            <person name="Ahrendt S."/>
            <person name="Riley R."/>
            <person name="Andreopoulos W."/>
            <person name="Labutti K."/>
            <person name="Pangilinan J."/>
            <person name="Ruiz-Duenas F.J."/>
            <person name="Barrasa J.M."/>
            <person name="Sanchez-Garcia M."/>
            <person name="Camarero S."/>
            <person name="Miyauchi S."/>
            <person name="Serrano A."/>
            <person name="Linde D."/>
            <person name="Babiker R."/>
            <person name="Drula E."/>
            <person name="Ayuso-Fernandez I."/>
            <person name="Pacheco R."/>
            <person name="Padilla G."/>
            <person name="Ferreira P."/>
            <person name="Barriuso J."/>
            <person name="Kellner H."/>
            <person name="Castanera R."/>
            <person name="Alfaro M."/>
            <person name="Ramirez L."/>
            <person name="Pisabarro A.G."/>
            <person name="Kuo A."/>
            <person name="Tritt A."/>
            <person name="Lipzen A."/>
            <person name="He G."/>
            <person name="Yan M."/>
            <person name="Ng V."/>
            <person name="Cullen D."/>
            <person name="Martin F."/>
            <person name="Rosso M.-N."/>
            <person name="Henrissat B."/>
            <person name="Hibbett D."/>
            <person name="Martinez A.T."/>
            <person name="Grigoriev I.V."/>
        </authorList>
    </citation>
    <scope>NUCLEOTIDE SEQUENCE</scope>
    <source>
        <strain evidence="3">CBS 247.69</strain>
    </source>
</reference>
<dbReference type="Proteomes" id="UP000807353">
    <property type="component" value="Unassembled WGS sequence"/>
</dbReference>
<feature type="transmembrane region" description="Helical" evidence="1">
    <location>
        <begin position="34"/>
        <end position="52"/>
    </location>
</feature>
<dbReference type="AlphaFoldDB" id="A0A9P5Y3T2"/>
<dbReference type="EMBL" id="MU150295">
    <property type="protein sequence ID" value="KAF9460670.1"/>
    <property type="molecule type" value="Genomic_DNA"/>
</dbReference>
<dbReference type="InterPro" id="IPR045339">
    <property type="entry name" value="DUF6534"/>
</dbReference>
<protein>
    <recommendedName>
        <fullName evidence="2">DUF6534 domain-containing protein</fullName>
    </recommendedName>
</protein>
<feature type="transmembrane region" description="Helical" evidence="1">
    <location>
        <begin position="6"/>
        <end position="25"/>
    </location>
</feature>
<feature type="domain" description="DUF6534" evidence="2">
    <location>
        <begin position="158"/>
        <end position="245"/>
    </location>
</feature>
<evidence type="ECO:0000313" key="4">
    <source>
        <dbReference type="Proteomes" id="UP000807353"/>
    </source>
</evidence>
<feature type="transmembrane region" description="Helical" evidence="1">
    <location>
        <begin position="105"/>
        <end position="125"/>
    </location>
</feature>
<feature type="non-terminal residue" evidence="3">
    <location>
        <position position="1"/>
    </location>
</feature>
<dbReference type="PANTHER" id="PTHR40465:SF1">
    <property type="entry name" value="DUF6534 DOMAIN-CONTAINING PROTEIN"/>
    <property type="match status" value="1"/>
</dbReference>
<sequence length="325" mass="35649">LVGYLLSWGLYGALSVQVYIYYLAFPKDRLAHKLLVYGVFLVETLQAVLVAHDVFASFVDGFDNFQVLTDMHFAWFTMPVLSGIVALCVQLFYAFRIVTLSKSKVLALLQMAGALISGVEGVRAGNLLKLTSKLDHIGHAVSRRFFVRIITKALGSGVCDIVIAVCMAFYLSRMDSGSVKSTHAAVSKIIRLVVGTGALTGMVAIIDISLYYSGSPKHKAWFLTPAVILGRLYSNSMMVIFNSRVEIVGGRGQTATLSDVALSNSTLGSFRPSDPNGTLTESTYLESKHWDQQGVNLYYICRAIKCSYKYLFSFLGHVDCTTHCS</sequence>